<dbReference type="Proteomes" id="UP000886842">
    <property type="component" value="Unassembled WGS sequence"/>
</dbReference>
<evidence type="ECO:0000313" key="2">
    <source>
        <dbReference type="EMBL" id="HIT75848.1"/>
    </source>
</evidence>
<reference evidence="2" key="1">
    <citation type="submission" date="2020-10" db="EMBL/GenBank/DDBJ databases">
        <authorList>
            <person name="Gilroy R."/>
        </authorList>
    </citation>
    <scope>NUCLEOTIDE SEQUENCE</scope>
    <source>
        <strain evidence="2">ChiGjej1B1-24693</strain>
    </source>
</reference>
<feature type="transmembrane region" description="Helical" evidence="1">
    <location>
        <begin position="21"/>
        <end position="51"/>
    </location>
</feature>
<reference evidence="2" key="2">
    <citation type="journal article" date="2021" name="PeerJ">
        <title>Extensive microbial diversity within the chicken gut microbiome revealed by metagenomics and culture.</title>
        <authorList>
            <person name="Gilroy R."/>
            <person name="Ravi A."/>
            <person name="Getino M."/>
            <person name="Pursley I."/>
            <person name="Horton D.L."/>
            <person name="Alikhan N.F."/>
            <person name="Baker D."/>
            <person name="Gharbi K."/>
            <person name="Hall N."/>
            <person name="Watson M."/>
            <person name="Adriaenssens E.M."/>
            <person name="Foster-Nyarko E."/>
            <person name="Jarju S."/>
            <person name="Secka A."/>
            <person name="Antonio M."/>
            <person name="Oren A."/>
            <person name="Chaudhuri R.R."/>
            <person name="La Ragione R."/>
            <person name="Hildebrand F."/>
            <person name="Pallen M.J."/>
        </authorList>
    </citation>
    <scope>NUCLEOTIDE SEQUENCE</scope>
    <source>
        <strain evidence="2">ChiGjej1B1-24693</strain>
    </source>
</reference>
<dbReference type="AlphaFoldDB" id="A0A9D1GXY9"/>
<dbReference type="EMBL" id="DVLP01000288">
    <property type="protein sequence ID" value="HIT75848.1"/>
    <property type="molecule type" value="Genomic_DNA"/>
</dbReference>
<name>A0A9D1GXY9_9ACTN</name>
<sequence length="305" mass="33735">MSTHRRPGPTRNGPRRKGARRNVGCLVALLLSVGVVVLAVVMIVVGVSYILRDRPSGPPPRPTPLCQVEIADQTTRITNDQAWWTSIIIGTSVKRGLPARAASIAMATVYQETDIRNLDHGDRDSVGLFQQRPSQGWGTVEQIMDPYYSTGKFYDALVKVDGWQDRDITEVAQEVQRSGFPDAYRQHETKARTLASAFTGWDTAAVRCLYDQVDGDAKALNSFLVKTLGITKAKRDGATLTYRVADERTAWIVAHLAVATGSRFGTESVRVADRSWQHTVDELGEWAELDEPLSKRRVVITVASE</sequence>
<organism evidence="2 3">
    <name type="scientific">Candidatus Avipropionibacterium avicola</name>
    <dbReference type="NCBI Taxonomy" id="2840701"/>
    <lineage>
        <taxon>Bacteria</taxon>
        <taxon>Bacillati</taxon>
        <taxon>Actinomycetota</taxon>
        <taxon>Actinomycetes</taxon>
        <taxon>Propionibacteriales</taxon>
        <taxon>Propionibacteriaceae</taxon>
        <taxon>Propionibacteriaceae incertae sedis</taxon>
        <taxon>Candidatus Avipropionibacterium</taxon>
    </lineage>
</organism>
<keyword evidence="1" id="KW-1133">Transmembrane helix</keyword>
<proteinExistence type="predicted"/>
<keyword evidence="1" id="KW-0812">Transmembrane</keyword>
<keyword evidence="1" id="KW-0472">Membrane</keyword>
<accession>A0A9D1GXY9</accession>
<gene>
    <name evidence="2" type="ORF">IAA98_09700</name>
</gene>
<evidence type="ECO:0000313" key="3">
    <source>
        <dbReference type="Proteomes" id="UP000886842"/>
    </source>
</evidence>
<protein>
    <submittedName>
        <fullName evidence="2">Uncharacterized protein</fullName>
    </submittedName>
</protein>
<evidence type="ECO:0000256" key="1">
    <source>
        <dbReference type="SAM" id="Phobius"/>
    </source>
</evidence>
<comment type="caution">
    <text evidence="2">The sequence shown here is derived from an EMBL/GenBank/DDBJ whole genome shotgun (WGS) entry which is preliminary data.</text>
</comment>